<dbReference type="PANTHER" id="PTHR33560">
    <property type="entry name" value="PROTEIN FAM227B"/>
    <property type="match status" value="1"/>
</dbReference>
<accession>A0A340X8S5</accession>
<dbReference type="InParanoid" id="A0A340X8S5"/>
<evidence type="ECO:0000256" key="1">
    <source>
        <dbReference type="ARBA" id="ARBA00008666"/>
    </source>
</evidence>
<dbReference type="GeneID" id="103068899"/>
<evidence type="ECO:0000313" key="4">
    <source>
        <dbReference type="RefSeq" id="XP_007455624.1"/>
    </source>
</evidence>
<dbReference type="InterPro" id="IPR029417">
    <property type="entry name" value="FAM227"/>
</dbReference>
<evidence type="ECO:0000256" key="2">
    <source>
        <dbReference type="SAM" id="MobiDB-lite"/>
    </source>
</evidence>
<organism evidence="3 4">
    <name type="scientific">Lipotes vexillifer</name>
    <name type="common">Yangtze river dolphin</name>
    <dbReference type="NCBI Taxonomy" id="118797"/>
    <lineage>
        <taxon>Eukaryota</taxon>
        <taxon>Metazoa</taxon>
        <taxon>Chordata</taxon>
        <taxon>Craniata</taxon>
        <taxon>Vertebrata</taxon>
        <taxon>Euteleostomi</taxon>
        <taxon>Mammalia</taxon>
        <taxon>Eutheria</taxon>
        <taxon>Laurasiatheria</taxon>
        <taxon>Artiodactyla</taxon>
        <taxon>Whippomorpha</taxon>
        <taxon>Cetacea</taxon>
        <taxon>Odontoceti</taxon>
        <taxon>Lipotidae</taxon>
        <taxon>Lipotes</taxon>
    </lineage>
</organism>
<feature type="region of interest" description="Disordered" evidence="2">
    <location>
        <begin position="43"/>
        <end position="71"/>
    </location>
</feature>
<dbReference type="KEGG" id="lve:103068899"/>
<evidence type="ECO:0000313" key="3">
    <source>
        <dbReference type="Proteomes" id="UP000265300"/>
    </source>
</evidence>
<dbReference type="RefSeq" id="XP_007455624.1">
    <property type="nucleotide sequence ID" value="XM_007455562.1"/>
</dbReference>
<protein>
    <submittedName>
        <fullName evidence="4">Protein FAM227B</fullName>
    </submittedName>
</protein>
<dbReference type="PANTHER" id="PTHR33560:SF2">
    <property type="entry name" value="PROTEIN FAM227B"/>
    <property type="match status" value="1"/>
</dbReference>
<proteinExistence type="inferred from homology"/>
<dbReference type="STRING" id="118797.A0A340X8S5"/>
<sequence length="690" mass="79361">MMIQNFQNILVNIKYVWEIQVKWARPRSVHSRSCRAPARRLVPTEARRPKRGISVGLTPAQPTGPRTAPRVFRSAQDRCARPALVPPGAAERFPGDTGGRSLAVAKAVARARLCAGPSGKGNGRGGPRYGVRRKVPPQRLRWSVVLPFSGETGWKTRTPLLVVLSPTSWSHSLPVKKESTVNHTKILEVSPKNGKMQEPPKNIEEFLKLQNLDHWPKEIHFGDNDKLLCTLKKIKEDSSFTSIYTHLWGNVPRIHDAAMAMESRLAECSILLKNHVSEIFEWNRITSRTSSHGKLEQHKAFLRNYHKEKKIMLSDDMETKKDIEGCSFPGFRTNELTQLPRHLNAERIYLFILKAHNFDGKIFKIWKTHFLSEASVALLHDSFWWWFLHKFKPERESQDSLFDRISESYVSLFMSIPLSQKDAFFQVYPDCLAQAIYATFQEAFPESIDFFNDEFKEDLGNNIFLWLSGLKPKKDFWTHWKLNELSTTTIHGSKKTPSESIKYRIARSQEHISTYIDFDMTKILKNPEGYTMPASKEESRLSGLPTKSHYSSSGPEFKRVLFKFGGQSPLILYYLKMHELAGISKAPRQVKIKLTEILKEPSPAPTYCDILKEAKRQFANNQKDFRMLQAKATKKPYEVKNDFENFLQKLRSKARTERKLLASLSSSSSITEDFNLEEEECQEKPEINCI</sequence>
<dbReference type="Proteomes" id="UP000265300">
    <property type="component" value="Unplaced"/>
</dbReference>
<dbReference type="AlphaFoldDB" id="A0A340X8S5"/>
<comment type="similarity">
    <text evidence="1">Belongs to the FAM227 family.</text>
</comment>
<dbReference type="Pfam" id="PF14922">
    <property type="entry name" value="FWWh"/>
    <property type="match status" value="1"/>
</dbReference>
<dbReference type="CTD" id="196951"/>
<name>A0A340X8S5_LIPVE</name>
<dbReference type="OrthoDB" id="73353at2759"/>
<gene>
    <name evidence="4" type="primary">FAM227B</name>
</gene>
<dbReference type="FunCoup" id="A0A340X8S5">
    <property type="interactions" value="52"/>
</dbReference>
<feature type="region of interest" description="Disordered" evidence="2">
    <location>
        <begin position="534"/>
        <end position="553"/>
    </location>
</feature>
<keyword evidence="3" id="KW-1185">Reference proteome</keyword>
<reference evidence="4" key="1">
    <citation type="submission" date="2025-08" db="UniProtKB">
        <authorList>
            <consortium name="RefSeq"/>
        </authorList>
    </citation>
    <scope>IDENTIFICATION</scope>
</reference>